<organism evidence="6 7">
    <name type="scientific">Sphingomicrobium clamense</name>
    <dbReference type="NCBI Taxonomy" id="2851013"/>
    <lineage>
        <taxon>Bacteria</taxon>
        <taxon>Pseudomonadati</taxon>
        <taxon>Pseudomonadota</taxon>
        <taxon>Alphaproteobacteria</taxon>
        <taxon>Sphingomonadales</taxon>
        <taxon>Sphingomonadaceae</taxon>
        <taxon>Sphingomicrobium</taxon>
    </lineage>
</organism>
<evidence type="ECO:0000256" key="2">
    <source>
        <dbReference type="ARBA" id="ARBA00022692"/>
    </source>
</evidence>
<proteinExistence type="predicted"/>
<comment type="caution">
    <text evidence="6">The sequence shown here is derived from an EMBL/GenBank/DDBJ whole genome shotgun (WGS) entry which is preliminary data.</text>
</comment>
<dbReference type="PANTHER" id="PTHR36926:SF1">
    <property type="entry name" value="COLICIN V PRODUCTION PROTEIN"/>
    <property type="match status" value="1"/>
</dbReference>
<evidence type="ECO:0000256" key="4">
    <source>
        <dbReference type="ARBA" id="ARBA00023136"/>
    </source>
</evidence>
<evidence type="ECO:0000256" key="3">
    <source>
        <dbReference type="ARBA" id="ARBA00022989"/>
    </source>
</evidence>
<dbReference type="Proteomes" id="UP000698028">
    <property type="component" value="Unassembled WGS sequence"/>
</dbReference>
<comment type="subcellular location">
    <subcellularLocation>
        <location evidence="1">Membrane</location>
        <topology evidence="1">Multi-pass membrane protein</topology>
    </subcellularLocation>
</comment>
<dbReference type="InterPro" id="IPR052719">
    <property type="entry name" value="CvpA-like"/>
</dbReference>
<dbReference type="RefSeq" id="WP_218633412.1">
    <property type="nucleotide sequence ID" value="NZ_JAHVAH010000001.1"/>
</dbReference>
<dbReference type="EMBL" id="JAHVAH010000001">
    <property type="protein sequence ID" value="MBW0145514.1"/>
    <property type="molecule type" value="Genomic_DNA"/>
</dbReference>
<gene>
    <name evidence="6" type="ORF">KTQ36_09430</name>
</gene>
<dbReference type="Pfam" id="PF02674">
    <property type="entry name" value="Colicin_V"/>
    <property type="match status" value="1"/>
</dbReference>
<keyword evidence="2 5" id="KW-0812">Transmembrane</keyword>
<keyword evidence="7" id="KW-1185">Reference proteome</keyword>
<dbReference type="InterPro" id="IPR003825">
    <property type="entry name" value="Colicin-V_CvpA"/>
</dbReference>
<reference evidence="6 7" key="1">
    <citation type="submission" date="2021-07" db="EMBL/GenBank/DDBJ databases">
        <title>The draft genome sequence of Sphingomicrobium sp. B8.</title>
        <authorList>
            <person name="Mu L."/>
        </authorList>
    </citation>
    <scope>NUCLEOTIDE SEQUENCE [LARGE SCALE GENOMIC DNA]</scope>
    <source>
        <strain evidence="6 7">B8</strain>
    </source>
</reference>
<keyword evidence="4 5" id="KW-0472">Membrane</keyword>
<sequence>MTALDIFVIILLGGGALLGFVRGFVHEVLALFAWVAAILAVKFGLPTVVAYFGDRSQSDTWALIAGFAILFLPTYILVRILAKKLGGKTRKSIIGPIDRFLGGGFGILKGLVAATVVFLVANLFVDLLQGPEGDRPAWMTESETYALLNASTEATVEIVRDLREEDAL</sequence>
<feature type="transmembrane region" description="Helical" evidence="5">
    <location>
        <begin position="103"/>
        <end position="125"/>
    </location>
</feature>
<keyword evidence="3 5" id="KW-1133">Transmembrane helix</keyword>
<feature type="transmembrane region" description="Helical" evidence="5">
    <location>
        <begin position="6"/>
        <end position="24"/>
    </location>
</feature>
<feature type="transmembrane region" description="Helical" evidence="5">
    <location>
        <begin position="61"/>
        <end position="82"/>
    </location>
</feature>
<feature type="transmembrane region" description="Helical" evidence="5">
    <location>
        <begin position="31"/>
        <end position="49"/>
    </location>
</feature>
<protein>
    <submittedName>
        <fullName evidence="6">CvpA family protein</fullName>
    </submittedName>
</protein>
<evidence type="ECO:0000256" key="1">
    <source>
        <dbReference type="ARBA" id="ARBA00004141"/>
    </source>
</evidence>
<accession>A0ABS6V7G1</accession>
<evidence type="ECO:0000256" key="5">
    <source>
        <dbReference type="SAM" id="Phobius"/>
    </source>
</evidence>
<name>A0ABS6V7G1_9SPHN</name>
<dbReference type="PANTHER" id="PTHR36926">
    <property type="entry name" value="COLICIN V PRODUCTION PROTEIN"/>
    <property type="match status" value="1"/>
</dbReference>
<evidence type="ECO:0000313" key="7">
    <source>
        <dbReference type="Proteomes" id="UP000698028"/>
    </source>
</evidence>
<evidence type="ECO:0000313" key="6">
    <source>
        <dbReference type="EMBL" id="MBW0145514.1"/>
    </source>
</evidence>